<proteinExistence type="predicted"/>
<keyword evidence="8" id="KW-1185">Reference proteome</keyword>
<dbReference type="Gene3D" id="3.10.20.310">
    <property type="entry name" value="membrane protein fhac"/>
    <property type="match status" value="1"/>
</dbReference>
<gene>
    <name evidence="7" type="ORF">EV675_5519</name>
</gene>
<protein>
    <submittedName>
        <fullName evidence="7">Hemolysin activation/secretion protein</fullName>
    </submittedName>
</protein>
<feature type="signal peptide" evidence="4">
    <location>
        <begin position="1"/>
        <end position="31"/>
    </location>
</feature>
<dbReference type="GO" id="GO:0098046">
    <property type="term" value="C:type V protein secretion system complex"/>
    <property type="evidence" value="ECO:0007669"/>
    <property type="project" value="TreeGrafter"/>
</dbReference>
<keyword evidence="1" id="KW-1134">Transmembrane beta strand</keyword>
<organism evidence="7 8">
    <name type="scientific">Pigmentiphaga kullae</name>
    <dbReference type="NCBI Taxonomy" id="151784"/>
    <lineage>
        <taxon>Bacteria</taxon>
        <taxon>Pseudomonadati</taxon>
        <taxon>Pseudomonadota</taxon>
        <taxon>Betaproteobacteria</taxon>
        <taxon>Burkholderiales</taxon>
        <taxon>Alcaligenaceae</taxon>
        <taxon>Pigmentiphaga</taxon>
    </lineage>
</organism>
<accession>A0A4Q7N9L2</accession>
<evidence type="ECO:0000256" key="2">
    <source>
        <dbReference type="ARBA" id="ARBA00022692"/>
    </source>
</evidence>
<dbReference type="InterPro" id="IPR051544">
    <property type="entry name" value="TPS_OM_transporter"/>
</dbReference>
<name>A0A4Q7N9L2_9BURK</name>
<dbReference type="EMBL" id="SGXC01000003">
    <property type="protein sequence ID" value="RZS78862.1"/>
    <property type="molecule type" value="Genomic_DNA"/>
</dbReference>
<evidence type="ECO:0000256" key="4">
    <source>
        <dbReference type="SAM" id="SignalP"/>
    </source>
</evidence>
<evidence type="ECO:0000256" key="1">
    <source>
        <dbReference type="ARBA" id="ARBA00022452"/>
    </source>
</evidence>
<dbReference type="Pfam" id="PF08479">
    <property type="entry name" value="POTRA_2"/>
    <property type="match status" value="1"/>
</dbReference>
<dbReference type="InterPro" id="IPR013686">
    <property type="entry name" value="Polypept-transport_assoc_ShlB"/>
</dbReference>
<dbReference type="GO" id="GO:0046819">
    <property type="term" value="P:protein secretion by the type V secretion system"/>
    <property type="evidence" value="ECO:0007669"/>
    <property type="project" value="TreeGrafter"/>
</dbReference>
<evidence type="ECO:0000259" key="5">
    <source>
        <dbReference type="Pfam" id="PF03865"/>
    </source>
</evidence>
<sequence>MHELRKNGPSAAWRALCVAALSLGAHGMTLAQEPGAAPPAGASSGAERHVDINEYIVRGNTVLDVRSIEKAVTPFLGPGRTLKDMEGARDALLSAYQAKGYQSVYVDLPEQQVVGGIVYLQVSETKVGRVRVVGAEYSSPLEVRDQVSALTEGQVPDFNKAQAQLTELNRAGRRQVMPLVRQGKLPGTMDVDLKVEDNSPWRASAGLNNDRSPDTKSLRATASIGHDNLWQMGHSASLSFFGAPQDLDQTKVWSGSYIAPLRGTNWSVEASGYVSDSNVSTVGGTSVLGKGHAIGLKATYTVPNTGDWWHAFSAGIDFKSNKEQLRLGATGDEVPLKYAPITLSYSGFRQTERGQYALGMSFVTGTRSLFGYGSNWQEFNYKRYKAKPAFMALKADVNATYNFAGESQLGFRLAGQMTDSPLVSGEQIAAGGMNSVRGYMSAESTGDYGLVGSVEWRTKPLQWAGTWVENWRAYAFLDAAQLRLQDPLPEQQSRFTLASVGVGTSFRIGQRVSGRLDFGYPLRDGPRTEKHDPRVTFSINASY</sequence>
<dbReference type="Gene3D" id="2.40.160.50">
    <property type="entry name" value="membrane protein fhac: a member of the omp85/tpsb transporter family"/>
    <property type="match status" value="1"/>
</dbReference>
<feature type="domain" description="Haemolysin activator HlyB C-terminal" evidence="5">
    <location>
        <begin position="187"/>
        <end position="505"/>
    </location>
</feature>
<feature type="domain" description="Polypeptide-transport-associated ShlB-type" evidence="6">
    <location>
        <begin position="51"/>
        <end position="124"/>
    </location>
</feature>
<comment type="caution">
    <text evidence="7">The sequence shown here is derived from an EMBL/GenBank/DDBJ whole genome shotgun (WGS) entry which is preliminary data.</text>
</comment>
<reference evidence="7 8" key="1">
    <citation type="submission" date="2019-02" db="EMBL/GenBank/DDBJ databases">
        <title>Genomic Encyclopedia of Type Strains, Phase IV (KMG-IV): sequencing the most valuable type-strain genomes for metagenomic binning, comparative biology and taxonomic classification.</title>
        <authorList>
            <person name="Goeker M."/>
        </authorList>
    </citation>
    <scope>NUCLEOTIDE SEQUENCE [LARGE SCALE GENOMIC DNA]</scope>
    <source>
        <strain evidence="7 8">K24</strain>
    </source>
</reference>
<dbReference type="PANTHER" id="PTHR34597:SF6">
    <property type="entry name" value="BLR6126 PROTEIN"/>
    <property type="match status" value="1"/>
</dbReference>
<evidence type="ECO:0000259" key="6">
    <source>
        <dbReference type="Pfam" id="PF08479"/>
    </source>
</evidence>
<keyword evidence="1" id="KW-0472">Membrane</keyword>
<evidence type="ECO:0000256" key="3">
    <source>
        <dbReference type="ARBA" id="ARBA00023237"/>
    </source>
</evidence>
<feature type="chain" id="PRO_5020314275" evidence="4">
    <location>
        <begin position="32"/>
        <end position="543"/>
    </location>
</feature>
<dbReference type="AlphaFoldDB" id="A0A4Q7N9L2"/>
<evidence type="ECO:0000313" key="8">
    <source>
        <dbReference type="Proteomes" id="UP000292445"/>
    </source>
</evidence>
<dbReference type="RefSeq" id="WP_130361807.1">
    <property type="nucleotide sequence ID" value="NZ_SGXC01000003.1"/>
</dbReference>
<dbReference type="OrthoDB" id="5664954at2"/>
<dbReference type="InterPro" id="IPR005565">
    <property type="entry name" value="Hemolysn_activator_HlyB_C"/>
</dbReference>
<keyword evidence="4" id="KW-0732">Signal</keyword>
<dbReference type="Pfam" id="PF03865">
    <property type="entry name" value="ShlB"/>
    <property type="match status" value="1"/>
</dbReference>
<dbReference type="Proteomes" id="UP000292445">
    <property type="component" value="Unassembled WGS sequence"/>
</dbReference>
<evidence type="ECO:0000313" key="7">
    <source>
        <dbReference type="EMBL" id="RZS78862.1"/>
    </source>
</evidence>
<keyword evidence="2" id="KW-0812">Transmembrane</keyword>
<dbReference type="PANTHER" id="PTHR34597">
    <property type="entry name" value="SLR1661 PROTEIN"/>
    <property type="match status" value="1"/>
</dbReference>
<keyword evidence="3" id="KW-0998">Cell outer membrane</keyword>
<dbReference type="GO" id="GO:0008320">
    <property type="term" value="F:protein transmembrane transporter activity"/>
    <property type="evidence" value="ECO:0007669"/>
    <property type="project" value="TreeGrafter"/>
</dbReference>